<evidence type="ECO:0000313" key="8">
    <source>
        <dbReference type="EMBL" id="KAJ7611710.1"/>
    </source>
</evidence>
<dbReference type="PROSITE" id="PS50850">
    <property type="entry name" value="MFS"/>
    <property type="match status" value="1"/>
</dbReference>
<evidence type="ECO:0000256" key="2">
    <source>
        <dbReference type="ARBA" id="ARBA00022692"/>
    </source>
</evidence>
<evidence type="ECO:0000313" key="9">
    <source>
        <dbReference type="Proteomes" id="UP001221142"/>
    </source>
</evidence>
<feature type="transmembrane region" description="Helical" evidence="6">
    <location>
        <begin position="122"/>
        <end position="144"/>
    </location>
</feature>
<dbReference type="SUPFAM" id="SSF103473">
    <property type="entry name" value="MFS general substrate transporter"/>
    <property type="match status" value="1"/>
</dbReference>
<comment type="subcellular location">
    <subcellularLocation>
        <location evidence="1">Membrane</location>
        <topology evidence="1">Multi-pass membrane protein</topology>
    </subcellularLocation>
</comment>
<evidence type="ECO:0000259" key="7">
    <source>
        <dbReference type="PROSITE" id="PS50850"/>
    </source>
</evidence>
<feature type="transmembrane region" description="Helical" evidence="6">
    <location>
        <begin position="294"/>
        <end position="318"/>
    </location>
</feature>
<dbReference type="PANTHER" id="PTHR23501:SF102">
    <property type="entry name" value="DRUG TRANSPORTER, PUTATIVE (AFU_ORTHOLOGUE AFUA_3G08530)-RELATED"/>
    <property type="match status" value="1"/>
</dbReference>
<feature type="transmembrane region" description="Helical" evidence="6">
    <location>
        <begin position="253"/>
        <end position="273"/>
    </location>
</feature>
<dbReference type="Gene3D" id="1.20.1250.20">
    <property type="entry name" value="MFS general substrate transporter like domains"/>
    <property type="match status" value="1"/>
</dbReference>
<feature type="region of interest" description="Disordered" evidence="5">
    <location>
        <begin position="527"/>
        <end position="557"/>
    </location>
</feature>
<evidence type="ECO:0000256" key="5">
    <source>
        <dbReference type="SAM" id="MobiDB-lite"/>
    </source>
</evidence>
<keyword evidence="4 6" id="KW-0472">Membrane</keyword>
<feature type="transmembrane region" description="Helical" evidence="6">
    <location>
        <begin position="493"/>
        <end position="512"/>
    </location>
</feature>
<evidence type="ECO:0000256" key="4">
    <source>
        <dbReference type="ARBA" id="ARBA00023136"/>
    </source>
</evidence>
<feature type="transmembrane region" description="Helical" evidence="6">
    <location>
        <begin position="32"/>
        <end position="57"/>
    </location>
</feature>
<organism evidence="8 9">
    <name type="scientific">Roridomyces roridus</name>
    <dbReference type="NCBI Taxonomy" id="1738132"/>
    <lineage>
        <taxon>Eukaryota</taxon>
        <taxon>Fungi</taxon>
        <taxon>Dikarya</taxon>
        <taxon>Basidiomycota</taxon>
        <taxon>Agaricomycotina</taxon>
        <taxon>Agaricomycetes</taxon>
        <taxon>Agaricomycetidae</taxon>
        <taxon>Agaricales</taxon>
        <taxon>Marasmiineae</taxon>
        <taxon>Mycenaceae</taxon>
        <taxon>Roridomyces</taxon>
    </lineage>
</organism>
<keyword evidence="3 6" id="KW-1133">Transmembrane helix</keyword>
<comment type="caution">
    <text evidence="8">The sequence shown here is derived from an EMBL/GenBank/DDBJ whole genome shotgun (WGS) entry which is preliminary data.</text>
</comment>
<sequence length="557" mass="59188">MSQTPTSDPKVDDTKAPDVDDALAQARASLRFWLVFIALCFCVLLSALDLGGVSTAAPMIVAELHGTDFSWVGSAYTLSSAACLPFAGNLAQIFGRRPVTLVLVLIFAIGSAVSGSSKSMTALIVGRAIQGVGGGGLQTLVYIVNADLVPLRKRGIFTGITGLVWTLGTVVGPVISGSLTEKASWRWLFYMNLPLCALAFLAVALFLDLKKPEGDIRSKIVKIDWIGNILIIASSTSCMLGLTWGGGRFPWSSAQVLAPVIIGVIGLGVTLVYEIRFASRPTIPKTVISNPGSLLGYFAAFIHGVITLGVTFYLPTWFQSVHDATPIQSGIYFLPMAASISPAAIVQGLLIAKLGHYRLINLIGWSAVLLGLGLFITLDRNTSLGVIVVFQIIQGVGMGLLYALTFVVLAPLPVSENASAVSLLSFVRAFSQSWGVAIAGSVISNKLASTLPSSILEQFDRASLVYGVIPEIAGLPEPLQDQVKDVYVESIRVMWIVMAVLAAVGFLTVLFMKDIPLSRTVDGKWGLKKPAEKGKTEKAEVGENSEEVTEIEKGATT</sequence>
<keyword evidence="2 6" id="KW-0812">Transmembrane</keyword>
<dbReference type="InterPro" id="IPR011701">
    <property type="entry name" value="MFS"/>
</dbReference>
<dbReference type="PRINTS" id="PR01036">
    <property type="entry name" value="TCRTETB"/>
</dbReference>
<reference evidence="8" key="1">
    <citation type="submission" date="2023-03" db="EMBL/GenBank/DDBJ databases">
        <title>Massive genome expansion in bonnet fungi (Mycena s.s.) driven by repeated elements and novel gene families across ecological guilds.</title>
        <authorList>
            <consortium name="Lawrence Berkeley National Laboratory"/>
            <person name="Harder C.B."/>
            <person name="Miyauchi S."/>
            <person name="Viragh M."/>
            <person name="Kuo A."/>
            <person name="Thoen E."/>
            <person name="Andreopoulos B."/>
            <person name="Lu D."/>
            <person name="Skrede I."/>
            <person name="Drula E."/>
            <person name="Henrissat B."/>
            <person name="Morin E."/>
            <person name="Kohler A."/>
            <person name="Barry K."/>
            <person name="LaButti K."/>
            <person name="Morin E."/>
            <person name="Salamov A."/>
            <person name="Lipzen A."/>
            <person name="Mereny Z."/>
            <person name="Hegedus B."/>
            <person name="Baldrian P."/>
            <person name="Stursova M."/>
            <person name="Weitz H."/>
            <person name="Taylor A."/>
            <person name="Grigoriev I.V."/>
            <person name="Nagy L.G."/>
            <person name="Martin F."/>
            <person name="Kauserud H."/>
        </authorList>
    </citation>
    <scope>NUCLEOTIDE SEQUENCE</scope>
    <source>
        <strain evidence="8">9284</strain>
    </source>
</reference>
<feature type="transmembrane region" description="Helical" evidence="6">
    <location>
        <begin position="187"/>
        <end position="207"/>
    </location>
</feature>
<dbReference type="AlphaFoldDB" id="A0AAD7B6S4"/>
<dbReference type="EMBL" id="JARKIF010000032">
    <property type="protein sequence ID" value="KAJ7611710.1"/>
    <property type="molecule type" value="Genomic_DNA"/>
</dbReference>
<dbReference type="InterPro" id="IPR036259">
    <property type="entry name" value="MFS_trans_sf"/>
</dbReference>
<feature type="compositionally biased region" description="Basic and acidic residues" evidence="5">
    <location>
        <begin position="529"/>
        <end position="541"/>
    </location>
</feature>
<feature type="domain" description="Major facilitator superfamily (MFS) profile" evidence="7">
    <location>
        <begin position="35"/>
        <end position="517"/>
    </location>
</feature>
<proteinExistence type="predicted"/>
<dbReference type="GO" id="GO:0005886">
    <property type="term" value="C:plasma membrane"/>
    <property type="evidence" value="ECO:0007669"/>
    <property type="project" value="TreeGrafter"/>
</dbReference>
<dbReference type="Proteomes" id="UP001221142">
    <property type="component" value="Unassembled WGS sequence"/>
</dbReference>
<feature type="transmembrane region" description="Helical" evidence="6">
    <location>
        <begin position="156"/>
        <end position="175"/>
    </location>
</feature>
<dbReference type="CDD" id="cd17502">
    <property type="entry name" value="MFS_Azr1_MDR_like"/>
    <property type="match status" value="1"/>
</dbReference>
<name>A0AAD7B6S4_9AGAR</name>
<dbReference type="GO" id="GO:0022857">
    <property type="term" value="F:transmembrane transporter activity"/>
    <property type="evidence" value="ECO:0007669"/>
    <property type="project" value="InterPro"/>
</dbReference>
<feature type="transmembrane region" description="Helical" evidence="6">
    <location>
        <begin position="99"/>
        <end position="116"/>
    </location>
</feature>
<feature type="transmembrane region" description="Helical" evidence="6">
    <location>
        <begin position="384"/>
        <end position="409"/>
    </location>
</feature>
<evidence type="ECO:0000256" key="1">
    <source>
        <dbReference type="ARBA" id="ARBA00004141"/>
    </source>
</evidence>
<feature type="transmembrane region" description="Helical" evidence="6">
    <location>
        <begin position="359"/>
        <end position="378"/>
    </location>
</feature>
<evidence type="ECO:0000256" key="3">
    <source>
        <dbReference type="ARBA" id="ARBA00022989"/>
    </source>
</evidence>
<accession>A0AAD7B6S4</accession>
<dbReference type="PANTHER" id="PTHR23501">
    <property type="entry name" value="MAJOR FACILITATOR SUPERFAMILY"/>
    <property type="match status" value="1"/>
</dbReference>
<dbReference type="Gene3D" id="1.20.1720.10">
    <property type="entry name" value="Multidrug resistance protein D"/>
    <property type="match status" value="1"/>
</dbReference>
<dbReference type="InterPro" id="IPR020846">
    <property type="entry name" value="MFS_dom"/>
</dbReference>
<feature type="transmembrane region" description="Helical" evidence="6">
    <location>
        <begin position="69"/>
        <end position="87"/>
    </location>
</feature>
<feature type="transmembrane region" description="Helical" evidence="6">
    <location>
        <begin position="330"/>
        <end position="352"/>
    </location>
</feature>
<evidence type="ECO:0000256" key="6">
    <source>
        <dbReference type="SAM" id="Phobius"/>
    </source>
</evidence>
<dbReference type="Pfam" id="PF07690">
    <property type="entry name" value="MFS_1"/>
    <property type="match status" value="1"/>
</dbReference>
<keyword evidence="9" id="KW-1185">Reference proteome</keyword>
<protein>
    <submittedName>
        <fullName evidence="8">MFS general substrate transporter</fullName>
    </submittedName>
</protein>
<feature type="transmembrane region" description="Helical" evidence="6">
    <location>
        <begin position="228"/>
        <end position="247"/>
    </location>
</feature>
<gene>
    <name evidence="8" type="ORF">FB45DRAFT_314846</name>
</gene>